<keyword evidence="4" id="KW-0812">Transmembrane</keyword>
<dbReference type="InterPro" id="IPR043128">
    <property type="entry name" value="Rev_trsase/Diguanyl_cyclase"/>
</dbReference>
<name>A0A5J6WUW6_9GAMM</name>
<comment type="catalytic activity">
    <reaction evidence="3">
        <text>2 GTP = 3',3'-c-di-GMP + 2 diphosphate</text>
        <dbReference type="Rhea" id="RHEA:24898"/>
        <dbReference type="ChEBI" id="CHEBI:33019"/>
        <dbReference type="ChEBI" id="CHEBI:37565"/>
        <dbReference type="ChEBI" id="CHEBI:58805"/>
        <dbReference type="EC" id="2.7.7.65"/>
    </reaction>
</comment>
<evidence type="ECO:0000256" key="3">
    <source>
        <dbReference type="ARBA" id="ARBA00034247"/>
    </source>
</evidence>
<evidence type="ECO:0000256" key="4">
    <source>
        <dbReference type="SAM" id="Phobius"/>
    </source>
</evidence>
<keyword evidence="4" id="KW-1133">Transmembrane helix</keyword>
<organism evidence="6 7">
    <name type="scientific">Aeromonas simiae</name>
    <dbReference type="NCBI Taxonomy" id="218936"/>
    <lineage>
        <taxon>Bacteria</taxon>
        <taxon>Pseudomonadati</taxon>
        <taxon>Pseudomonadota</taxon>
        <taxon>Gammaproteobacteria</taxon>
        <taxon>Aeromonadales</taxon>
        <taxon>Aeromonadaceae</taxon>
        <taxon>Aeromonas</taxon>
    </lineage>
</organism>
<keyword evidence="4" id="KW-0472">Membrane</keyword>
<evidence type="ECO:0000313" key="7">
    <source>
        <dbReference type="Proteomes" id="UP000594034"/>
    </source>
</evidence>
<protein>
    <recommendedName>
        <fullName evidence="2">diguanylate cyclase</fullName>
        <ecNumber evidence="2">2.7.7.65</ecNumber>
    </recommendedName>
</protein>
<feature type="transmembrane region" description="Helical" evidence="4">
    <location>
        <begin position="154"/>
        <end position="176"/>
    </location>
</feature>
<evidence type="ECO:0000259" key="5">
    <source>
        <dbReference type="PROSITE" id="PS50887"/>
    </source>
</evidence>
<dbReference type="CDD" id="cd01949">
    <property type="entry name" value="GGDEF"/>
    <property type="match status" value="1"/>
</dbReference>
<feature type="transmembrane region" description="Helical" evidence="4">
    <location>
        <begin position="99"/>
        <end position="118"/>
    </location>
</feature>
<dbReference type="EMBL" id="CP040449">
    <property type="protein sequence ID" value="QFI54916.1"/>
    <property type="molecule type" value="Genomic_DNA"/>
</dbReference>
<dbReference type="SMART" id="SM00267">
    <property type="entry name" value="GGDEF"/>
    <property type="match status" value="1"/>
</dbReference>
<dbReference type="GO" id="GO:0005886">
    <property type="term" value="C:plasma membrane"/>
    <property type="evidence" value="ECO:0007669"/>
    <property type="project" value="TreeGrafter"/>
</dbReference>
<dbReference type="GO" id="GO:1902201">
    <property type="term" value="P:negative regulation of bacterial-type flagellum-dependent cell motility"/>
    <property type="evidence" value="ECO:0007669"/>
    <property type="project" value="TreeGrafter"/>
</dbReference>
<dbReference type="RefSeq" id="WP_193000533.1">
    <property type="nucleotide sequence ID" value="NZ_CP040449.1"/>
</dbReference>
<dbReference type="Gene3D" id="3.30.70.270">
    <property type="match status" value="1"/>
</dbReference>
<dbReference type="InterPro" id="IPR029787">
    <property type="entry name" value="Nucleotide_cyclase"/>
</dbReference>
<feature type="transmembrane region" description="Helical" evidence="4">
    <location>
        <begin position="196"/>
        <end position="214"/>
    </location>
</feature>
<reference evidence="6 7" key="1">
    <citation type="submission" date="2019-05" db="EMBL/GenBank/DDBJ databases">
        <title>OXA-830, a novel chromosomally encoded expanded-spectrum class D beta-lactamase in Aeromonas simiae.</title>
        <authorList>
            <person name="Zhou W."/>
            <person name="Chen Q."/>
        </authorList>
    </citation>
    <scope>NUCLEOTIDE SEQUENCE [LARGE SCALE GENOMIC DNA]</scope>
    <source>
        <strain evidence="6 7">A6</strain>
    </source>
</reference>
<sequence>MEALLLRLDIYTLMLMALFGYSLGFLTLTLTWLAHRDIPGTLLWWASGLLAVIGQSGFVMQILAPFTAGLWAGNVFLITHVALTLAGVRCFFLRPVRWLVWWCGVLLFAAMMGWAFAVNLNVEYRIAISSLAFIFLSLLTIWQLVRDGWRDYRLAVTMMIGLFALLITFTLLRLALLGIEEVGSPFRRQLVNVLPYVTMLMGGYLSSIGVLLLCTHHRTLALRELATRDPLTGVFNRRGLHHMLGRWLGQERVALLMLDLDDFKQLNDKHGHELGDRVIQKVGRYLNERSDLVVGRFGGEEFVVLARWADEAAARNGCERLRHDIAAIEVDEVSITVSVGMDWMAPGEALSQALQRADQALYRAKREGKNRITLFETAVMPTAR</sequence>
<evidence type="ECO:0000256" key="1">
    <source>
        <dbReference type="ARBA" id="ARBA00001946"/>
    </source>
</evidence>
<dbReference type="EC" id="2.7.7.65" evidence="2"/>
<dbReference type="PANTHER" id="PTHR45138">
    <property type="entry name" value="REGULATORY COMPONENTS OF SENSORY TRANSDUCTION SYSTEM"/>
    <property type="match status" value="1"/>
</dbReference>
<dbReference type="PROSITE" id="PS50887">
    <property type="entry name" value="GGDEF"/>
    <property type="match status" value="1"/>
</dbReference>
<gene>
    <name evidence="6" type="ORF">FE240_09620</name>
</gene>
<feature type="transmembrane region" description="Helical" evidence="4">
    <location>
        <begin position="124"/>
        <end position="142"/>
    </location>
</feature>
<evidence type="ECO:0000313" key="6">
    <source>
        <dbReference type="EMBL" id="QFI54916.1"/>
    </source>
</evidence>
<evidence type="ECO:0000256" key="2">
    <source>
        <dbReference type="ARBA" id="ARBA00012528"/>
    </source>
</evidence>
<dbReference type="FunFam" id="3.30.70.270:FF:000001">
    <property type="entry name" value="Diguanylate cyclase domain protein"/>
    <property type="match status" value="1"/>
</dbReference>
<dbReference type="InterPro" id="IPR050469">
    <property type="entry name" value="Diguanylate_Cyclase"/>
</dbReference>
<keyword evidence="7" id="KW-1185">Reference proteome</keyword>
<feature type="transmembrane region" description="Helical" evidence="4">
    <location>
        <begin position="12"/>
        <end position="35"/>
    </location>
</feature>
<dbReference type="NCBIfam" id="TIGR00254">
    <property type="entry name" value="GGDEF"/>
    <property type="match status" value="1"/>
</dbReference>
<proteinExistence type="predicted"/>
<dbReference type="GO" id="GO:0043709">
    <property type="term" value="P:cell adhesion involved in single-species biofilm formation"/>
    <property type="evidence" value="ECO:0007669"/>
    <property type="project" value="TreeGrafter"/>
</dbReference>
<comment type="cofactor">
    <cofactor evidence="1">
        <name>Mg(2+)</name>
        <dbReference type="ChEBI" id="CHEBI:18420"/>
    </cofactor>
</comment>
<dbReference type="SUPFAM" id="SSF55073">
    <property type="entry name" value="Nucleotide cyclase"/>
    <property type="match status" value="1"/>
</dbReference>
<dbReference type="AlphaFoldDB" id="A0A5J6WUW6"/>
<feature type="transmembrane region" description="Helical" evidence="4">
    <location>
        <begin position="70"/>
        <end position="92"/>
    </location>
</feature>
<dbReference type="KEGG" id="asim:FE240_09620"/>
<dbReference type="GO" id="GO:0052621">
    <property type="term" value="F:diguanylate cyclase activity"/>
    <property type="evidence" value="ECO:0007669"/>
    <property type="project" value="UniProtKB-EC"/>
</dbReference>
<dbReference type="InterPro" id="IPR000160">
    <property type="entry name" value="GGDEF_dom"/>
</dbReference>
<dbReference type="Pfam" id="PF00990">
    <property type="entry name" value="GGDEF"/>
    <property type="match status" value="1"/>
</dbReference>
<feature type="domain" description="GGDEF" evidence="5">
    <location>
        <begin position="251"/>
        <end position="377"/>
    </location>
</feature>
<feature type="transmembrane region" description="Helical" evidence="4">
    <location>
        <begin position="42"/>
        <end position="64"/>
    </location>
</feature>
<dbReference type="Proteomes" id="UP000594034">
    <property type="component" value="Chromosome"/>
</dbReference>
<accession>A0A5J6WUW6</accession>
<dbReference type="PANTHER" id="PTHR45138:SF9">
    <property type="entry name" value="DIGUANYLATE CYCLASE DGCM-RELATED"/>
    <property type="match status" value="1"/>
</dbReference>